<dbReference type="SUPFAM" id="SSF51905">
    <property type="entry name" value="FAD/NAD(P)-binding domain"/>
    <property type="match status" value="1"/>
</dbReference>
<dbReference type="PRINTS" id="PR00368">
    <property type="entry name" value="FADPNR"/>
</dbReference>
<accession>A0A6J4M3M9</accession>
<comment type="similarity">
    <text evidence="1">Belongs to the class-I pyridine nucleotide-disulfide oxidoreductase family.</text>
</comment>
<dbReference type="Pfam" id="PF02852">
    <property type="entry name" value="Pyr_redox_dim"/>
    <property type="match status" value="1"/>
</dbReference>
<dbReference type="Gene3D" id="3.50.50.60">
    <property type="entry name" value="FAD/NAD(P)-binding domain"/>
    <property type="match status" value="2"/>
</dbReference>
<dbReference type="InterPro" id="IPR004099">
    <property type="entry name" value="Pyr_nucl-diS_OxRdtase_dimer"/>
</dbReference>
<comment type="cofactor">
    <cofactor evidence="4">
        <name>FAD</name>
        <dbReference type="ChEBI" id="CHEBI:57692"/>
    </cofactor>
    <text evidence="4">Binds 1 FAD per subunit.</text>
</comment>
<evidence type="ECO:0000256" key="3">
    <source>
        <dbReference type="ARBA" id="ARBA00022827"/>
    </source>
</evidence>
<organism evidence="8">
    <name type="scientific">uncultured Nocardioidaceae bacterium</name>
    <dbReference type="NCBI Taxonomy" id="253824"/>
    <lineage>
        <taxon>Bacteria</taxon>
        <taxon>Bacillati</taxon>
        <taxon>Actinomycetota</taxon>
        <taxon>Actinomycetes</taxon>
        <taxon>Propionibacteriales</taxon>
        <taxon>Nocardioidaceae</taxon>
        <taxon>environmental samples</taxon>
    </lineage>
</organism>
<evidence type="ECO:0000256" key="2">
    <source>
        <dbReference type="ARBA" id="ARBA00022630"/>
    </source>
</evidence>
<dbReference type="Pfam" id="PF07992">
    <property type="entry name" value="Pyr_redox_2"/>
    <property type="match status" value="1"/>
</dbReference>
<dbReference type="InterPro" id="IPR036188">
    <property type="entry name" value="FAD/NAD-bd_sf"/>
</dbReference>
<feature type="binding site" evidence="4">
    <location>
        <position position="296"/>
    </location>
    <ligand>
        <name>FAD</name>
        <dbReference type="ChEBI" id="CHEBI:57692"/>
    </ligand>
</feature>
<dbReference type="PIRSF" id="PIRSF000350">
    <property type="entry name" value="Mercury_reductase_MerA"/>
    <property type="match status" value="1"/>
</dbReference>
<evidence type="ECO:0000313" key="8">
    <source>
        <dbReference type="EMBL" id="CAA9348982.1"/>
    </source>
</evidence>
<dbReference type="PANTHER" id="PTHR43014">
    <property type="entry name" value="MERCURIC REDUCTASE"/>
    <property type="match status" value="1"/>
</dbReference>
<feature type="domain" description="Pyridine nucleotide-disulphide oxidoreductase dimerisation" evidence="6">
    <location>
        <begin position="330"/>
        <end position="431"/>
    </location>
</feature>
<dbReference type="Gene3D" id="3.30.390.30">
    <property type="match status" value="1"/>
</dbReference>
<dbReference type="InterPro" id="IPR023753">
    <property type="entry name" value="FAD/NAD-binding_dom"/>
</dbReference>
<feature type="domain" description="FAD/NAD(P)-binding" evidence="7">
    <location>
        <begin position="4"/>
        <end position="311"/>
    </location>
</feature>
<keyword evidence="4" id="KW-0547">Nucleotide-binding</keyword>
<gene>
    <name evidence="8" type="ORF">AVDCRST_MAG46-2462</name>
</gene>
<feature type="binding site" evidence="4">
    <location>
        <begin position="170"/>
        <end position="177"/>
    </location>
    <ligand>
        <name>NAD(+)</name>
        <dbReference type="ChEBI" id="CHEBI:57540"/>
    </ligand>
</feature>
<evidence type="ECO:0000256" key="5">
    <source>
        <dbReference type="PIRSR" id="PIRSR000350-4"/>
    </source>
</evidence>
<dbReference type="EMBL" id="CADCUD010000169">
    <property type="protein sequence ID" value="CAA9348982.1"/>
    <property type="molecule type" value="Genomic_DNA"/>
</dbReference>
<name>A0A6J4M3M9_9ACTN</name>
<dbReference type="InterPro" id="IPR016156">
    <property type="entry name" value="FAD/NAD-linked_Rdtase_dimer_sf"/>
</dbReference>
<feature type="binding site" evidence="4">
    <location>
        <begin position="132"/>
        <end position="134"/>
    </location>
    <ligand>
        <name>FAD</name>
        <dbReference type="ChEBI" id="CHEBI:57692"/>
    </ligand>
</feature>
<sequence length="452" mass="47532">MNDYDVIVIGGGSPGEHCAGALAQGGLRVALVERELVGGECSYWACIPSKTLLRPGEAVQAARDATATAEIDVEAALAWRDFMVSDYSDAGQERWLAGEGIDLLRGNGRLTGPGVVEVDGVRHTADHVVLATGSVPIAPPVPGLGELEGVWGSREATSMKTVPRRLLILGGGPVGVELAQAVRRLGGDVALVDGAEHLLGREPAALGEALGEVLRRDGIEVVLGMHTTAARREGADFVLEFGDGSDLRGDRLLVATGRRPLVEGLGLETVGVTADEHGLPVDAHLRVNDRLWAVGDVTGIWPLTHVGKYQGDVVAANILGETREANYEAVPRVVFTDPQAAAVGATDARFSATAALSEVARTATYTRAYEKSNGFLTLLSDGERLTGAYGLGPEAGEWMQQATLAIRARVPLDVLRDTIQPFPTFSEIYVAALKTLHGHVASAITDKPVTSV</sequence>
<feature type="binding site" evidence="4">
    <location>
        <position position="50"/>
    </location>
    <ligand>
        <name>FAD</name>
        <dbReference type="ChEBI" id="CHEBI:57692"/>
    </ligand>
</feature>
<keyword evidence="3 4" id="KW-0274">FAD</keyword>
<feature type="binding site" evidence="4">
    <location>
        <position position="257"/>
    </location>
    <ligand>
        <name>NAD(+)</name>
        <dbReference type="ChEBI" id="CHEBI:57540"/>
    </ligand>
</feature>
<reference evidence="8" key="1">
    <citation type="submission" date="2020-02" db="EMBL/GenBank/DDBJ databases">
        <authorList>
            <person name="Meier V. D."/>
        </authorList>
    </citation>
    <scope>NUCLEOTIDE SEQUENCE</scope>
    <source>
        <strain evidence="8">AVDCRST_MAG46</strain>
    </source>
</reference>
<dbReference type="SUPFAM" id="SSF55424">
    <property type="entry name" value="FAD/NAD-linked reductases, dimerisation (C-terminal) domain"/>
    <property type="match status" value="1"/>
</dbReference>
<evidence type="ECO:0000256" key="4">
    <source>
        <dbReference type="PIRSR" id="PIRSR000350-3"/>
    </source>
</evidence>
<dbReference type="AlphaFoldDB" id="A0A6J4M3M9"/>
<dbReference type="GO" id="GO:0003955">
    <property type="term" value="F:NAD(P)H dehydrogenase (quinone) activity"/>
    <property type="evidence" value="ECO:0007669"/>
    <property type="project" value="TreeGrafter"/>
</dbReference>
<evidence type="ECO:0000259" key="6">
    <source>
        <dbReference type="Pfam" id="PF02852"/>
    </source>
</evidence>
<dbReference type="PRINTS" id="PR00411">
    <property type="entry name" value="PNDRDTASEI"/>
</dbReference>
<evidence type="ECO:0000256" key="1">
    <source>
        <dbReference type="ARBA" id="ARBA00007532"/>
    </source>
</evidence>
<keyword evidence="2" id="KW-0285">Flavoprotein</keyword>
<feature type="disulfide bond" description="Redox-active" evidence="5">
    <location>
        <begin position="41"/>
        <end position="46"/>
    </location>
</feature>
<feature type="binding site" evidence="4">
    <location>
        <position position="108"/>
    </location>
    <ligand>
        <name>FAD</name>
        <dbReference type="ChEBI" id="CHEBI:57692"/>
    </ligand>
</feature>
<evidence type="ECO:0000259" key="7">
    <source>
        <dbReference type="Pfam" id="PF07992"/>
    </source>
</evidence>
<dbReference type="InterPro" id="IPR001100">
    <property type="entry name" value="Pyr_nuc-diS_OxRdtase"/>
</dbReference>
<proteinExistence type="inferred from homology"/>
<keyword evidence="4" id="KW-0520">NAD</keyword>
<protein>
    <submittedName>
        <fullName evidence="8">PF00070 family, FAD-dependent NAD(P)-disulphide oxidoreductase</fullName>
    </submittedName>
</protein>
<dbReference type="PANTHER" id="PTHR43014:SF2">
    <property type="entry name" value="MERCURIC REDUCTASE"/>
    <property type="match status" value="1"/>
</dbReference>
<dbReference type="GO" id="GO:0050660">
    <property type="term" value="F:flavin adenine dinucleotide binding"/>
    <property type="evidence" value="ECO:0007669"/>
    <property type="project" value="TreeGrafter"/>
</dbReference>